<dbReference type="Proteomes" id="UP000076625">
    <property type="component" value="Unassembled WGS sequence"/>
</dbReference>
<protein>
    <recommendedName>
        <fullName evidence="10">GGDEF domain-containing protein</fullName>
    </recommendedName>
</protein>
<dbReference type="GO" id="GO:0016020">
    <property type="term" value="C:membrane"/>
    <property type="evidence" value="ECO:0007669"/>
    <property type="project" value="UniProtKB-SubCell"/>
</dbReference>
<evidence type="ECO:0000256" key="3">
    <source>
        <dbReference type="ARBA" id="ARBA00022989"/>
    </source>
</evidence>
<evidence type="ECO:0000256" key="2">
    <source>
        <dbReference type="ARBA" id="ARBA00022692"/>
    </source>
</evidence>
<dbReference type="SMART" id="SM00267">
    <property type="entry name" value="GGDEF"/>
    <property type="match status" value="1"/>
</dbReference>
<dbReference type="NCBIfam" id="TIGR00254">
    <property type="entry name" value="GGDEF"/>
    <property type="match status" value="1"/>
</dbReference>
<dbReference type="PANTHER" id="PTHR46663:SF2">
    <property type="entry name" value="GGDEF DOMAIN-CONTAINING PROTEIN"/>
    <property type="match status" value="1"/>
</dbReference>
<organism evidence="8 9">
    <name type="scientific">Crenobacter luteus</name>
    <dbReference type="NCBI Taxonomy" id="1452487"/>
    <lineage>
        <taxon>Bacteria</taxon>
        <taxon>Pseudomonadati</taxon>
        <taxon>Pseudomonadota</taxon>
        <taxon>Betaproteobacteria</taxon>
        <taxon>Neisseriales</taxon>
        <taxon>Neisseriaceae</taxon>
        <taxon>Crenobacter</taxon>
    </lineage>
</organism>
<keyword evidence="9" id="KW-1185">Reference proteome</keyword>
<dbReference type="Gene3D" id="3.30.450.350">
    <property type="entry name" value="CHASE domain"/>
    <property type="match status" value="1"/>
</dbReference>
<dbReference type="Gene3D" id="3.30.70.270">
    <property type="match status" value="1"/>
</dbReference>
<dbReference type="CDD" id="cd01949">
    <property type="entry name" value="GGDEF"/>
    <property type="match status" value="1"/>
</dbReference>
<dbReference type="GO" id="GO:0003824">
    <property type="term" value="F:catalytic activity"/>
    <property type="evidence" value="ECO:0007669"/>
    <property type="project" value="UniProtKB-ARBA"/>
</dbReference>
<comment type="subcellular location">
    <subcellularLocation>
        <location evidence="1">Membrane</location>
    </subcellularLocation>
</comment>
<dbReference type="PROSITE" id="PS50839">
    <property type="entry name" value="CHASE"/>
    <property type="match status" value="1"/>
</dbReference>
<comment type="caution">
    <text evidence="8">The sequence shown here is derived from an EMBL/GenBank/DDBJ whole genome shotgun (WGS) entry which is preliminary data.</text>
</comment>
<evidence type="ECO:0000313" key="8">
    <source>
        <dbReference type="EMBL" id="KZE33315.1"/>
    </source>
</evidence>
<reference evidence="9" key="1">
    <citation type="submission" date="2016-01" db="EMBL/GenBank/DDBJ databases">
        <title>Draft genome of Chromobacterium sp. F49.</title>
        <authorList>
            <person name="Hong K.W."/>
        </authorList>
    </citation>
    <scope>NUCLEOTIDE SEQUENCE [LARGE SCALE GENOMIC DNA]</scope>
    <source>
        <strain evidence="9">CN10</strain>
    </source>
</reference>
<dbReference type="Pfam" id="PF00990">
    <property type="entry name" value="GGDEF"/>
    <property type="match status" value="1"/>
</dbReference>
<proteinExistence type="predicted"/>
<keyword evidence="3 5" id="KW-1133">Transmembrane helix</keyword>
<evidence type="ECO:0000259" key="7">
    <source>
        <dbReference type="PROSITE" id="PS50887"/>
    </source>
</evidence>
<dbReference type="GO" id="GO:0007165">
    <property type="term" value="P:signal transduction"/>
    <property type="evidence" value="ECO:0007669"/>
    <property type="project" value="UniProtKB-ARBA"/>
</dbReference>
<evidence type="ECO:0000256" key="1">
    <source>
        <dbReference type="ARBA" id="ARBA00004370"/>
    </source>
</evidence>
<feature type="domain" description="GGDEF" evidence="7">
    <location>
        <begin position="369"/>
        <end position="497"/>
    </location>
</feature>
<dbReference type="STRING" id="1452487.AVW16_09135"/>
<keyword evidence="2 5" id="KW-0812">Transmembrane</keyword>
<sequence>MRPLLLLGGVLWLAMTALIAAAFVSRAVRHAEQMFERHVQQIADGVGQRVLANEAVLDAYAAYTLVDGPSPGEEERLYTRQMMRRYPQIVAMERVERVPGAERGRVERYLAERYGPAVTLFGFDHQTRRVVEPLPPRDEYFPVLFVEPMTVGGARVIGLDVGYADFQRETLLASVDAGHAVASRPYPLIEGQTGYLLMRPADTAGAPRRFVGMVVNSELFAPQRAELPDGMRVRLWHSRYGPDDRHGRFFDKAASAARSPLETLLFPRLTATRRVGSDSQPFMLDASWQLGWSQLGAFEWGLMALLSAGLLAATGLGLSGALRRHERRRAREDHLFRLANYDTLTGLPNRLLFYDRLQHAISGQPRSGRRLAVLFLDLNRFKPVNDTYGHAAGDAVLKVLAQRLTGALRAEDTVARLGGDEFVVLLERVGGNDDVDTLVVRLKNVVGQPIEVDGRSVVLGVSVGVAYYPEDGLLIDELLAAADRKMYGSKGRAAAAR</sequence>
<dbReference type="InterPro" id="IPR006189">
    <property type="entry name" value="CHASE_dom"/>
</dbReference>
<evidence type="ECO:0000256" key="5">
    <source>
        <dbReference type="SAM" id="Phobius"/>
    </source>
</evidence>
<keyword evidence="4 5" id="KW-0472">Membrane</keyword>
<dbReference type="InterPro" id="IPR043128">
    <property type="entry name" value="Rev_trsase/Diguanyl_cyclase"/>
</dbReference>
<dbReference type="PROSITE" id="PS50887">
    <property type="entry name" value="GGDEF"/>
    <property type="match status" value="1"/>
</dbReference>
<dbReference type="AlphaFoldDB" id="A0A165FHT1"/>
<dbReference type="Pfam" id="PF03924">
    <property type="entry name" value="CHASE"/>
    <property type="match status" value="1"/>
</dbReference>
<gene>
    <name evidence="8" type="ORF">AVW16_09135</name>
</gene>
<feature type="transmembrane region" description="Helical" evidence="5">
    <location>
        <begin position="300"/>
        <end position="322"/>
    </location>
</feature>
<dbReference type="InterPro" id="IPR000160">
    <property type="entry name" value="GGDEF_dom"/>
</dbReference>
<dbReference type="PANTHER" id="PTHR46663">
    <property type="entry name" value="DIGUANYLATE CYCLASE DGCT-RELATED"/>
    <property type="match status" value="1"/>
</dbReference>
<evidence type="ECO:0008006" key="10">
    <source>
        <dbReference type="Google" id="ProtNLM"/>
    </source>
</evidence>
<feature type="domain" description="CHASE" evidence="6">
    <location>
        <begin position="137"/>
        <end position="214"/>
    </location>
</feature>
<dbReference type="SMART" id="SM01079">
    <property type="entry name" value="CHASE"/>
    <property type="match status" value="1"/>
</dbReference>
<dbReference type="InterPro" id="IPR042240">
    <property type="entry name" value="CHASE_sf"/>
</dbReference>
<dbReference type="EMBL" id="LQQU01000015">
    <property type="protein sequence ID" value="KZE33315.1"/>
    <property type="molecule type" value="Genomic_DNA"/>
</dbReference>
<evidence type="ECO:0000256" key="4">
    <source>
        <dbReference type="ARBA" id="ARBA00023136"/>
    </source>
</evidence>
<evidence type="ECO:0000259" key="6">
    <source>
        <dbReference type="PROSITE" id="PS50839"/>
    </source>
</evidence>
<name>A0A165FHT1_9NEIS</name>
<dbReference type="SUPFAM" id="SSF55073">
    <property type="entry name" value="Nucleotide cyclase"/>
    <property type="match status" value="1"/>
</dbReference>
<dbReference type="InterPro" id="IPR052163">
    <property type="entry name" value="DGC-Regulatory_Protein"/>
</dbReference>
<evidence type="ECO:0000313" key="9">
    <source>
        <dbReference type="Proteomes" id="UP000076625"/>
    </source>
</evidence>
<dbReference type="InterPro" id="IPR029787">
    <property type="entry name" value="Nucleotide_cyclase"/>
</dbReference>
<accession>A0A165FHT1</accession>